<name>A0AAN9Z939_9ORTH</name>
<dbReference type="EMBL" id="JAZDUA010000124">
    <property type="protein sequence ID" value="KAK7867254.1"/>
    <property type="molecule type" value="Genomic_DNA"/>
</dbReference>
<comment type="caution">
    <text evidence="16">The sequence shown here is derived from an EMBL/GenBank/DDBJ whole genome shotgun (WGS) entry which is preliminary data.</text>
</comment>
<dbReference type="AlphaFoldDB" id="A0AAN9Z939"/>
<proteinExistence type="inferred from homology"/>
<dbReference type="InterPro" id="IPR003146">
    <property type="entry name" value="M14A_act_pep"/>
</dbReference>
<dbReference type="Pfam" id="PF00246">
    <property type="entry name" value="Peptidase_M14"/>
    <property type="match status" value="1"/>
</dbReference>
<evidence type="ECO:0000256" key="12">
    <source>
        <dbReference type="ARBA" id="ARBA00023157"/>
    </source>
</evidence>
<keyword evidence="7" id="KW-0479">Metal-binding</keyword>
<evidence type="ECO:0000256" key="7">
    <source>
        <dbReference type="ARBA" id="ARBA00022723"/>
    </source>
</evidence>
<keyword evidence="12" id="KW-1015">Disulfide bond</keyword>
<feature type="domain" description="Peptidase M14" evidence="15">
    <location>
        <begin position="80"/>
        <end position="376"/>
    </location>
</feature>
<keyword evidence="4" id="KW-0964">Secreted</keyword>
<keyword evidence="11" id="KW-0482">Metalloprotease</keyword>
<keyword evidence="8" id="KW-0732">Signal</keyword>
<dbReference type="GO" id="GO:0005615">
    <property type="term" value="C:extracellular space"/>
    <property type="evidence" value="ECO:0007669"/>
    <property type="project" value="TreeGrafter"/>
</dbReference>
<dbReference type="PANTHER" id="PTHR11705">
    <property type="entry name" value="PROTEASE FAMILY M14 CARBOXYPEPTIDASE A,B"/>
    <property type="match status" value="1"/>
</dbReference>
<dbReference type="PROSITE" id="PS00132">
    <property type="entry name" value="CARBOXYPEPT_ZN_1"/>
    <property type="match status" value="1"/>
</dbReference>
<evidence type="ECO:0000256" key="1">
    <source>
        <dbReference type="ARBA" id="ARBA00001947"/>
    </source>
</evidence>
<keyword evidence="17" id="KW-1185">Reference proteome</keyword>
<keyword evidence="10" id="KW-0862">Zinc</keyword>
<evidence type="ECO:0000256" key="14">
    <source>
        <dbReference type="PROSITE-ProRule" id="PRU01379"/>
    </source>
</evidence>
<dbReference type="Pfam" id="PF02244">
    <property type="entry name" value="Propep_M14"/>
    <property type="match status" value="1"/>
</dbReference>
<dbReference type="PROSITE" id="PS52035">
    <property type="entry name" value="PEPTIDASE_M14"/>
    <property type="match status" value="1"/>
</dbReference>
<feature type="active site" description="Proton donor/acceptor" evidence="14">
    <location>
        <position position="342"/>
    </location>
</feature>
<comment type="function">
    <text evidence="13">Involved in the digestion of the blood meal.</text>
</comment>
<evidence type="ECO:0000259" key="15">
    <source>
        <dbReference type="PROSITE" id="PS52035"/>
    </source>
</evidence>
<sequence length="379" mass="42677">MRVWLLSQFHDFHIALLDDVQVDFWSKDDVMVSPSRQESFQRQLNEMDVAWEISIDNVQTVVQEEKESLQGESRSLSRDKFHSYQEMKDYLQELAKLYSNTVSVGSIGSSYEGRDLPILKISSGGDDTRPIILIDAGIHAREWIAPAMALYIIQQLVENPSNADLIANVDWHVIPLLNPDGYEYSRKSSRLWRKTRSKTKRKGCFGVDGNRNFDIHWNGIGGSTDPCSETYVGPRPFSEPETAALRDYVMKQLTKSGSRIKLYLTFHSYASGILYPWGYTWSQAPNANTMKALAQEANLAQKRAGGHDFTVGQTARVFYAAAGGSDDWVASAGRVPLVYTVEMPRGGNWGFDLPPSAINRTVSAFWPAVRVMGRHVQRS</sequence>
<evidence type="ECO:0000256" key="8">
    <source>
        <dbReference type="ARBA" id="ARBA00022729"/>
    </source>
</evidence>
<evidence type="ECO:0000256" key="5">
    <source>
        <dbReference type="ARBA" id="ARBA00022645"/>
    </source>
</evidence>
<dbReference type="SMART" id="SM00631">
    <property type="entry name" value="Zn_pept"/>
    <property type="match status" value="1"/>
</dbReference>
<dbReference type="InterPro" id="IPR057246">
    <property type="entry name" value="CARBOXYPEPT_ZN_1"/>
</dbReference>
<dbReference type="PANTHER" id="PTHR11705:SF140">
    <property type="entry name" value="FI02848P-RELATED"/>
    <property type="match status" value="1"/>
</dbReference>
<dbReference type="CDD" id="cd03860">
    <property type="entry name" value="M14_CP_A-B_like"/>
    <property type="match status" value="1"/>
</dbReference>
<evidence type="ECO:0000256" key="3">
    <source>
        <dbReference type="ARBA" id="ARBA00005988"/>
    </source>
</evidence>
<dbReference type="GO" id="GO:0004181">
    <property type="term" value="F:metallocarboxypeptidase activity"/>
    <property type="evidence" value="ECO:0007669"/>
    <property type="project" value="InterPro"/>
</dbReference>
<dbReference type="GO" id="GO:0008270">
    <property type="term" value="F:zinc ion binding"/>
    <property type="evidence" value="ECO:0007669"/>
    <property type="project" value="InterPro"/>
</dbReference>
<evidence type="ECO:0000256" key="13">
    <source>
        <dbReference type="ARBA" id="ARBA00057299"/>
    </source>
</evidence>
<evidence type="ECO:0000313" key="17">
    <source>
        <dbReference type="Proteomes" id="UP001378592"/>
    </source>
</evidence>
<gene>
    <name evidence="16" type="ORF">R5R35_000243</name>
</gene>
<comment type="similarity">
    <text evidence="3 14">Belongs to the peptidase M14 family.</text>
</comment>
<evidence type="ECO:0000256" key="11">
    <source>
        <dbReference type="ARBA" id="ARBA00023049"/>
    </source>
</evidence>
<reference evidence="16 17" key="1">
    <citation type="submission" date="2024-03" db="EMBL/GenBank/DDBJ databases">
        <title>The genome assembly and annotation of the cricket Gryllus longicercus Weissman &amp; Gray.</title>
        <authorList>
            <person name="Szrajer S."/>
            <person name="Gray D."/>
            <person name="Ylla G."/>
        </authorList>
    </citation>
    <scope>NUCLEOTIDE SEQUENCE [LARGE SCALE GENOMIC DNA]</scope>
    <source>
        <strain evidence="16">DAG 2021-001</strain>
        <tissue evidence="16">Whole body minus gut</tissue>
    </source>
</reference>
<protein>
    <recommendedName>
        <fullName evidence="15">Peptidase M14 domain-containing protein</fullName>
    </recommendedName>
</protein>
<dbReference type="GO" id="GO:0006508">
    <property type="term" value="P:proteolysis"/>
    <property type="evidence" value="ECO:0007669"/>
    <property type="project" value="UniProtKB-KW"/>
</dbReference>
<comment type="subcellular location">
    <subcellularLocation>
        <location evidence="2">Secreted</location>
    </subcellularLocation>
</comment>
<comment type="cofactor">
    <cofactor evidence="1">
        <name>Zn(2+)</name>
        <dbReference type="ChEBI" id="CHEBI:29105"/>
    </cofactor>
</comment>
<evidence type="ECO:0000256" key="4">
    <source>
        <dbReference type="ARBA" id="ARBA00022525"/>
    </source>
</evidence>
<keyword evidence="5" id="KW-0121">Carboxypeptidase</keyword>
<dbReference type="PRINTS" id="PR00765">
    <property type="entry name" value="CRBOXYPTASEA"/>
</dbReference>
<dbReference type="FunFam" id="3.40.630.10:FF:000040">
    <property type="entry name" value="zinc carboxypeptidase"/>
    <property type="match status" value="1"/>
</dbReference>
<dbReference type="Proteomes" id="UP001378592">
    <property type="component" value="Unassembled WGS sequence"/>
</dbReference>
<evidence type="ECO:0000313" key="16">
    <source>
        <dbReference type="EMBL" id="KAK7867254.1"/>
    </source>
</evidence>
<accession>A0AAN9Z939</accession>
<dbReference type="SUPFAM" id="SSF53187">
    <property type="entry name" value="Zn-dependent exopeptidases"/>
    <property type="match status" value="1"/>
</dbReference>
<keyword evidence="9" id="KW-0378">Hydrolase</keyword>
<evidence type="ECO:0000256" key="6">
    <source>
        <dbReference type="ARBA" id="ARBA00022670"/>
    </source>
</evidence>
<keyword evidence="6" id="KW-0645">Protease</keyword>
<dbReference type="Gene3D" id="3.40.630.10">
    <property type="entry name" value="Zn peptidases"/>
    <property type="match status" value="1"/>
</dbReference>
<dbReference type="Gene3D" id="3.30.70.340">
    <property type="entry name" value="Metallocarboxypeptidase-like"/>
    <property type="match status" value="1"/>
</dbReference>
<dbReference type="SUPFAM" id="SSF54897">
    <property type="entry name" value="Protease propeptides/inhibitors"/>
    <property type="match status" value="1"/>
</dbReference>
<evidence type="ECO:0000256" key="9">
    <source>
        <dbReference type="ARBA" id="ARBA00022801"/>
    </source>
</evidence>
<evidence type="ECO:0000256" key="10">
    <source>
        <dbReference type="ARBA" id="ARBA00022833"/>
    </source>
</evidence>
<dbReference type="InterPro" id="IPR036990">
    <property type="entry name" value="M14A-like_propep"/>
</dbReference>
<organism evidence="16 17">
    <name type="scientific">Gryllus longicercus</name>
    <dbReference type="NCBI Taxonomy" id="2509291"/>
    <lineage>
        <taxon>Eukaryota</taxon>
        <taxon>Metazoa</taxon>
        <taxon>Ecdysozoa</taxon>
        <taxon>Arthropoda</taxon>
        <taxon>Hexapoda</taxon>
        <taxon>Insecta</taxon>
        <taxon>Pterygota</taxon>
        <taxon>Neoptera</taxon>
        <taxon>Polyneoptera</taxon>
        <taxon>Orthoptera</taxon>
        <taxon>Ensifera</taxon>
        <taxon>Gryllidea</taxon>
        <taxon>Grylloidea</taxon>
        <taxon>Gryllidae</taxon>
        <taxon>Gryllinae</taxon>
        <taxon>Gryllus</taxon>
    </lineage>
</organism>
<evidence type="ECO:0000256" key="2">
    <source>
        <dbReference type="ARBA" id="ARBA00004613"/>
    </source>
</evidence>
<dbReference type="InterPro" id="IPR000834">
    <property type="entry name" value="Peptidase_M14"/>
</dbReference>